<evidence type="ECO:0000256" key="1">
    <source>
        <dbReference type="SAM" id="Phobius"/>
    </source>
</evidence>
<dbReference type="RefSeq" id="WP_099303823.1">
    <property type="nucleotide sequence ID" value="NZ_PDVP01000001.1"/>
</dbReference>
<dbReference type="SUPFAM" id="SSF48317">
    <property type="entry name" value="Acid phosphatase/Vanadium-dependent haloperoxidase"/>
    <property type="match status" value="1"/>
</dbReference>
<reference evidence="3 4" key="1">
    <citation type="submission" date="2017-10" db="EMBL/GenBank/DDBJ databases">
        <title>Sedimentibacterium mangrovi gen. nov., sp. nov., a novel member of family Phyllobacteriacea isolated from mangrove sediment.</title>
        <authorList>
            <person name="Liao H."/>
            <person name="Tian Y."/>
        </authorList>
    </citation>
    <scope>NUCLEOTIDE SEQUENCE [LARGE SCALE GENOMIC DNA]</scope>
    <source>
        <strain evidence="3 4">X9-2-2</strain>
    </source>
</reference>
<dbReference type="EMBL" id="PDVP01000001">
    <property type="protein sequence ID" value="PHP69094.1"/>
    <property type="molecule type" value="Genomic_DNA"/>
</dbReference>
<dbReference type="CDD" id="cd03392">
    <property type="entry name" value="PAP2_like_2"/>
    <property type="match status" value="1"/>
</dbReference>
<proteinExistence type="predicted"/>
<dbReference type="InterPro" id="IPR000326">
    <property type="entry name" value="PAP2/HPO"/>
</dbReference>
<feature type="domain" description="Phosphatidic acid phosphatase type 2/haloperoxidase" evidence="2">
    <location>
        <begin position="97"/>
        <end position="211"/>
    </location>
</feature>
<feature type="transmembrane region" description="Helical" evidence="1">
    <location>
        <begin position="97"/>
        <end position="118"/>
    </location>
</feature>
<dbReference type="OrthoDB" id="9801622at2"/>
<accession>A0A2G1QUF8</accession>
<keyword evidence="1" id="KW-1133">Transmembrane helix</keyword>
<keyword evidence="4" id="KW-1185">Reference proteome</keyword>
<dbReference type="InterPro" id="IPR036938">
    <property type="entry name" value="PAP2/HPO_sf"/>
</dbReference>
<dbReference type="PANTHER" id="PTHR14969:SF13">
    <property type="entry name" value="AT30094P"/>
    <property type="match status" value="1"/>
</dbReference>
<keyword evidence="1" id="KW-0812">Transmembrane</keyword>
<feature type="transmembrane region" description="Helical" evidence="1">
    <location>
        <begin position="71"/>
        <end position="90"/>
    </location>
</feature>
<evidence type="ECO:0000313" key="4">
    <source>
        <dbReference type="Proteomes" id="UP000221168"/>
    </source>
</evidence>
<dbReference type="PANTHER" id="PTHR14969">
    <property type="entry name" value="SPHINGOSINE-1-PHOSPHATE PHOSPHOHYDROLASE"/>
    <property type="match status" value="1"/>
</dbReference>
<gene>
    <name evidence="3" type="ORF">CSC94_03735</name>
</gene>
<comment type="caution">
    <text evidence="3">The sequence shown here is derived from an EMBL/GenBank/DDBJ whole genome shotgun (WGS) entry which is preliminary data.</text>
</comment>
<dbReference type="AlphaFoldDB" id="A0A2G1QUF8"/>
<evidence type="ECO:0000313" key="3">
    <source>
        <dbReference type="EMBL" id="PHP69094.1"/>
    </source>
</evidence>
<dbReference type="Pfam" id="PF01569">
    <property type="entry name" value="PAP2"/>
    <property type="match status" value="1"/>
</dbReference>
<feature type="transmembrane region" description="Helical" evidence="1">
    <location>
        <begin position="12"/>
        <end position="34"/>
    </location>
</feature>
<sequence>MDRDPAGLNNLWIAGFTAGLLVFLLVAVLMSGGYTEAIDTWVLESLRSADDMSDALGPTWFEQTVRSLTALGGYPVIVFAIINALILLWLSGDRFSTALVAVSVIGGSALSSGLKQVFARQRPDIVRHLDPTLVSVSFPSSHATVSVVAWLTLAIVLARKVHHRAVAVYLVVAAIILATMVGLSRVYLGVHWPSDVIAGWALGMAWTSLVFGLAARFGQREHVLQSGGRPR</sequence>
<organism evidence="3 4">
    <name type="scientific">Zhengella mangrovi</name>
    <dbReference type="NCBI Taxonomy" id="1982044"/>
    <lineage>
        <taxon>Bacteria</taxon>
        <taxon>Pseudomonadati</taxon>
        <taxon>Pseudomonadota</taxon>
        <taxon>Alphaproteobacteria</taxon>
        <taxon>Hyphomicrobiales</taxon>
        <taxon>Notoacmeibacteraceae</taxon>
        <taxon>Zhengella</taxon>
    </lineage>
</organism>
<evidence type="ECO:0000259" key="2">
    <source>
        <dbReference type="SMART" id="SM00014"/>
    </source>
</evidence>
<dbReference type="SMART" id="SM00014">
    <property type="entry name" value="acidPPc"/>
    <property type="match status" value="1"/>
</dbReference>
<protein>
    <recommendedName>
        <fullName evidence="2">Phosphatidic acid phosphatase type 2/haloperoxidase domain-containing protein</fullName>
    </recommendedName>
</protein>
<name>A0A2G1QUF8_9HYPH</name>
<feature type="transmembrane region" description="Helical" evidence="1">
    <location>
        <begin position="196"/>
        <end position="215"/>
    </location>
</feature>
<feature type="transmembrane region" description="Helical" evidence="1">
    <location>
        <begin position="138"/>
        <end position="158"/>
    </location>
</feature>
<keyword evidence="1" id="KW-0472">Membrane</keyword>
<dbReference type="Proteomes" id="UP000221168">
    <property type="component" value="Unassembled WGS sequence"/>
</dbReference>
<dbReference type="Gene3D" id="1.20.144.10">
    <property type="entry name" value="Phosphatidic acid phosphatase type 2/haloperoxidase"/>
    <property type="match status" value="2"/>
</dbReference>
<feature type="transmembrane region" description="Helical" evidence="1">
    <location>
        <begin position="165"/>
        <end position="184"/>
    </location>
</feature>